<comment type="caution">
    <text evidence="3">The sequence shown here is derived from an EMBL/GenBank/DDBJ whole genome shotgun (WGS) entry which is preliminary data.</text>
</comment>
<dbReference type="InterPro" id="IPR052723">
    <property type="entry name" value="Acyl-CoA_thioesterase_PaaI"/>
</dbReference>
<dbReference type="CDD" id="cd03443">
    <property type="entry name" value="PaaI_thioesterase"/>
    <property type="match status" value="1"/>
</dbReference>
<dbReference type="InterPro" id="IPR006683">
    <property type="entry name" value="Thioestr_dom"/>
</dbReference>
<dbReference type="PANTHER" id="PTHR42856:SF1">
    <property type="entry name" value="ACYL-COENZYME A THIOESTERASE PAAI"/>
    <property type="match status" value="1"/>
</dbReference>
<dbReference type="PANTHER" id="PTHR42856">
    <property type="entry name" value="ACYL-COENZYME A THIOESTERASE PAAI"/>
    <property type="match status" value="1"/>
</dbReference>
<dbReference type="InterPro" id="IPR003736">
    <property type="entry name" value="PAAI_dom"/>
</dbReference>
<feature type="domain" description="Thioesterase" evidence="2">
    <location>
        <begin position="51"/>
        <end position="124"/>
    </location>
</feature>
<protein>
    <submittedName>
        <fullName evidence="3">PaaI family thioesterase</fullName>
    </submittedName>
</protein>
<sequence>MLPDNPTLSEIEDFFSADRFATQAAGCRIVEGWRGHGVAEMELGDIHRNAMGGVMGGAIFTLADFALALACNIGEVPTVNAVTSIEYLCATRGAKLIATADCEKDGRHLAFYTVKVTDDTGRLIARASVTAYRHQPSPEA</sequence>
<dbReference type="NCBIfam" id="TIGR00369">
    <property type="entry name" value="unchar_dom_1"/>
    <property type="match status" value="1"/>
</dbReference>
<gene>
    <name evidence="3" type="ORF">LPT13_06870</name>
</gene>
<dbReference type="EMBL" id="JAJMLW010000002">
    <property type="protein sequence ID" value="MCI2242069.1"/>
    <property type="molecule type" value="Genomic_DNA"/>
</dbReference>
<evidence type="ECO:0000313" key="3">
    <source>
        <dbReference type="EMBL" id="MCI2242069.1"/>
    </source>
</evidence>
<dbReference type="Proteomes" id="UP001430755">
    <property type="component" value="Unassembled WGS sequence"/>
</dbReference>
<dbReference type="Pfam" id="PF03061">
    <property type="entry name" value="4HBT"/>
    <property type="match status" value="1"/>
</dbReference>
<reference evidence="3" key="1">
    <citation type="submission" date="2021-11" db="EMBL/GenBank/DDBJ databases">
        <title>A Novel Adlercreutzia Species, isolated from a Allomyrina dichotoma larva feces.</title>
        <authorList>
            <person name="Suh M.K."/>
        </authorList>
    </citation>
    <scope>NUCLEOTIDE SEQUENCE</scope>
    <source>
        <strain evidence="3">JBNU-10</strain>
    </source>
</reference>
<organism evidence="3 4">
    <name type="scientific">Adlercreutzia faecimuris</name>
    <dbReference type="NCBI Taxonomy" id="2897341"/>
    <lineage>
        <taxon>Bacteria</taxon>
        <taxon>Bacillati</taxon>
        <taxon>Actinomycetota</taxon>
        <taxon>Coriobacteriia</taxon>
        <taxon>Eggerthellales</taxon>
        <taxon>Eggerthellaceae</taxon>
        <taxon>Adlercreutzia</taxon>
    </lineage>
</organism>
<proteinExistence type="predicted"/>
<dbReference type="Gene3D" id="3.10.129.10">
    <property type="entry name" value="Hotdog Thioesterase"/>
    <property type="match status" value="1"/>
</dbReference>
<evidence type="ECO:0000256" key="1">
    <source>
        <dbReference type="ARBA" id="ARBA00022801"/>
    </source>
</evidence>
<accession>A0ABS9WGV4</accession>
<evidence type="ECO:0000259" key="2">
    <source>
        <dbReference type="Pfam" id="PF03061"/>
    </source>
</evidence>
<dbReference type="InterPro" id="IPR029069">
    <property type="entry name" value="HotDog_dom_sf"/>
</dbReference>
<evidence type="ECO:0000313" key="4">
    <source>
        <dbReference type="Proteomes" id="UP001430755"/>
    </source>
</evidence>
<keyword evidence="1" id="KW-0378">Hydrolase</keyword>
<keyword evidence="4" id="KW-1185">Reference proteome</keyword>
<dbReference type="SUPFAM" id="SSF54637">
    <property type="entry name" value="Thioesterase/thiol ester dehydrase-isomerase"/>
    <property type="match status" value="1"/>
</dbReference>
<dbReference type="RefSeq" id="WP_242164920.1">
    <property type="nucleotide sequence ID" value="NZ_JAJMLW010000002.1"/>
</dbReference>
<name>A0ABS9WGV4_9ACTN</name>